<evidence type="ECO:0000313" key="1">
    <source>
        <dbReference type="EMBL" id="KAF7991502.1"/>
    </source>
</evidence>
<comment type="caution">
    <text evidence="1">The sequence shown here is derived from an EMBL/GenBank/DDBJ whole genome shotgun (WGS) entry which is preliminary data.</text>
</comment>
<dbReference type="EMBL" id="JACMRX010000004">
    <property type="protein sequence ID" value="KAF7991502.1"/>
    <property type="molecule type" value="Genomic_DNA"/>
</dbReference>
<gene>
    <name evidence="1" type="ORF">HCN44_008814</name>
</gene>
<organism evidence="1 2">
    <name type="scientific">Aphidius gifuensis</name>
    <name type="common">Parasitoid wasp</name>
    <dbReference type="NCBI Taxonomy" id="684658"/>
    <lineage>
        <taxon>Eukaryota</taxon>
        <taxon>Metazoa</taxon>
        <taxon>Ecdysozoa</taxon>
        <taxon>Arthropoda</taxon>
        <taxon>Hexapoda</taxon>
        <taxon>Insecta</taxon>
        <taxon>Pterygota</taxon>
        <taxon>Neoptera</taxon>
        <taxon>Endopterygota</taxon>
        <taxon>Hymenoptera</taxon>
        <taxon>Apocrita</taxon>
        <taxon>Ichneumonoidea</taxon>
        <taxon>Braconidae</taxon>
        <taxon>Aphidiinae</taxon>
        <taxon>Aphidius</taxon>
    </lineage>
</organism>
<dbReference type="Proteomes" id="UP000639338">
    <property type="component" value="Unassembled WGS sequence"/>
</dbReference>
<reference evidence="1 2" key="1">
    <citation type="submission" date="2020-08" db="EMBL/GenBank/DDBJ databases">
        <title>Aphidius gifuensis genome sequencing and assembly.</title>
        <authorList>
            <person name="Du Z."/>
        </authorList>
    </citation>
    <scope>NUCLEOTIDE SEQUENCE [LARGE SCALE GENOMIC DNA]</scope>
    <source>
        <strain evidence="1">YNYX2018</strain>
        <tissue evidence="1">Adults</tissue>
    </source>
</reference>
<name>A0A835CPQ6_APHGI</name>
<accession>A0A835CPQ6</accession>
<protein>
    <submittedName>
        <fullName evidence="1">Uncharacterized protein</fullName>
    </submittedName>
</protein>
<keyword evidence="2" id="KW-1185">Reference proteome</keyword>
<proteinExistence type="predicted"/>
<sequence length="228" mass="26220">MLTTDDIESVFGANDDRLSQIELEKKQKFEDDVIPSQCFSSDDESWLISFFKTRKMKHKISTEAFKELKEREEKLLNPEAVDKIDSEHGDNYVAPANLEGSSTNLGDKCRQDSMDFNASSSGCGSCSKHDNSNSENFKYDAVRCRDAIRRTKDLFQQLLDTPCDNDDAILNDFDTDDKLINQRDDTTCDSENLNYDSIRRQRMKRKIYIEILKEKKSRLGKIAVNNLS</sequence>
<dbReference type="AlphaFoldDB" id="A0A835CPQ6"/>
<evidence type="ECO:0000313" key="2">
    <source>
        <dbReference type="Proteomes" id="UP000639338"/>
    </source>
</evidence>